<evidence type="ECO:0000313" key="3">
    <source>
        <dbReference type="Proteomes" id="UP000077051"/>
    </source>
</evidence>
<dbReference type="PANTHER" id="PTHR45694">
    <property type="entry name" value="GLUTAREDOXIN 2"/>
    <property type="match status" value="1"/>
</dbReference>
<dbReference type="PANTHER" id="PTHR45694:SF18">
    <property type="entry name" value="GLUTAREDOXIN-1-RELATED"/>
    <property type="match status" value="1"/>
</dbReference>
<dbReference type="Pfam" id="PF00462">
    <property type="entry name" value="Glutaredoxin"/>
    <property type="match status" value="1"/>
</dbReference>
<dbReference type="AlphaFoldDB" id="A0A168JRD8"/>
<dbReference type="PRINTS" id="PR00160">
    <property type="entry name" value="GLUTAREDOXIN"/>
</dbReference>
<accession>A0A168JRD8</accession>
<dbReference type="GO" id="GO:0015038">
    <property type="term" value="F:glutathione disulfide oxidoreductase activity"/>
    <property type="evidence" value="ECO:0007669"/>
    <property type="project" value="TreeGrafter"/>
</dbReference>
<dbReference type="PROSITE" id="PS51354">
    <property type="entry name" value="GLUTAREDOXIN_2"/>
    <property type="match status" value="1"/>
</dbReference>
<dbReference type="Proteomes" id="UP000077051">
    <property type="component" value="Unassembled WGS sequence"/>
</dbReference>
<sequence>FSPYCMAAKQLISKYCKHIEVIEVDHQRNGYEIQDALIELTGQRTFPNLFKNGKSLGGYDRLSALDREGKLTDLCDA</sequence>
<dbReference type="STRING" id="747725.A0A168JRD8"/>
<dbReference type="SUPFAM" id="SSF52833">
    <property type="entry name" value="Thioredoxin-like"/>
    <property type="match status" value="1"/>
</dbReference>
<reference evidence="2 3" key="1">
    <citation type="submission" date="2015-06" db="EMBL/GenBank/DDBJ databases">
        <title>Expansion of signal transduction pathways in fungi by whole-genome duplication.</title>
        <authorList>
            <consortium name="DOE Joint Genome Institute"/>
            <person name="Corrochano L.M."/>
            <person name="Kuo A."/>
            <person name="Marcet-Houben M."/>
            <person name="Polaino S."/>
            <person name="Salamov A."/>
            <person name="Villalobos J.M."/>
            <person name="Alvarez M.I."/>
            <person name="Avalos J."/>
            <person name="Benito E.P."/>
            <person name="Benoit I."/>
            <person name="Burger G."/>
            <person name="Camino L.P."/>
            <person name="Canovas D."/>
            <person name="Cerda-Olmedo E."/>
            <person name="Cheng J.-F."/>
            <person name="Dominguez A."/>
            <person name="Elias M."/>
            <person name="Eslava A.P."/>
            <person name="Glaser F."/>
            <person name="Grimwood J."/>
            <person name="Gutierrez G."/>
            <person name="Heitman J."/>
            <person name="Henrissat B."/>
            <person name="Iturriaga E.A."/>
            <person name="Lang B.F."/>
            <person name="Lavin J.L."/>
            <person name="Lee S."/>
            <person name="Li W."/>
            <person name="Lindquist E."/>
            <person name="Lopez-Garcia S."/>
            <person name="Luque E.M."/>
            <person name="Marcos A.T."/>
            <person name="Martin J."/>
            <person name="Mccluskey K."/>
            <person name="Medina H.R."/>
            <person name="Miralles-Duran A."/>
            <person name="Miyazaki A."/>
            <person name="Munoz-Torres E."/>
            <person name="Oguiza J.A."/>
            <person name="Ohm R."/>
            <person name="Olmedo M."/>
            <person name="Orejas M."/>
            <person name="Ortiz-Castellanos L."/>
            <person name="Pisabarro A.G."/>
            <person name="Rodriguez-Romero J."/>
            <person name="Ruiz-Herrera J."/>
            <person name="Ruiz-Vazquez R."/>
            <person name="Sanz C."/>
            <person name="Schackwitz W."/>
            <person name="Schmutz J."/>
            <person name="Shahriari M."/>
            <person name="Shelest E."/>
            <person name="Silva-Franco F."/>
            <person name="Soanes D."/>
            <person name="Syed K."/>
            <person name="Tagua V.G."/>
            <person name="Talbot N.J."/>
            <person name="Thon M."/>
            <person name="De Vries R.P."/>
            <person name="Wiebenga A."/>
            <person name="Yadav J.S."/>
            <person name="Braun E.L."/>
            <person name="Baker S."/>
            <person name="Garre V."/>
            <person name="Horwitz B."/>
            <person name="Torres-Martinez S."/>
            <person name="Idnurm A."/>
            <person name="Herrera-Estrella A."/>
            <person name="Gabaldon T."/>
            <person name="Grigoriev I.V."/>
        </authorList>
    </citation>
    <scope>NUCLEOTIDE SEQUENCE [LARGE SCALE GENOMIC DNA]</scope>
    <source>
        <strain evidence="2 3">CBS 277.49</strain>
    </source>
</reference>
<dbReference type="InterPro" id="IPR036249">
    <property type="entry name" value="Thioredoxin-like_sf"/>
</dbReference>
<dbReference type="GO" id="GO:0034599">
    <property type="term" value="P:cellular response to oxidative stress"/>
    <property type="evidence" value="ECO:0007669"/>
    <property type="project" value="TreeGrafter"/>
</dbReference>
<dbReference type="EMBL" id="AMYB01000006">
    <property type="protein sequence ID" value="OAD01522.1"/>
    <property type="molecule type" value="Genomic_DNA"/>
</dbReference>
<evidence type="ECO:0000259" key="1">
    <source>
        <dbReference type="Pfam" id="PF00462"/>
    </source>
</evidence>
<gene>
    <name evidence="2" type="ORF">MUCCIDRAFT_145798</name>
</gene>
<dbReference type="CDD" id="cd03419">
    <property type="entry name" value="GRX_GRXh_1_2_like"/>
    <property type="match status" value="1"/>
</dbReference>
<dbReference type="OrthoDB" id="19039at2759"/>
<comment type="caution">
    <text evidence="2">The sequence shown here is derived from an EMBL/GenBank/DDBJ whole genome shotgun (WGS) entry which is preliminary data.</text>
</comment>
<name>A0A168JRD8_MUCCL</name>
<organism evidence="2 3">
    <name type="scientific">Mucor lusitanicus CBS 277.49</name>
    <dbReference type="NCBI Taxonomy" id="747725"/>
    <lineage>
        <taxon>Eukaryota</taxon>
        <taxon>Fungi</taxon>
        <taxon>Fungi incertae sedis</taxon>
        <taxon>Mucoromycota</taxon>
        <taxon>Mucoromycotina</taxon>
        <taxon>Mucoromycetes</taxon>
        <taxon>Mucorales</taxon>
        <taxon>Mucorineae</taxon>
        <taxon>Mucoraceae</taxon>
        <taxon>Mucor</taxon>
    </lineage>
</organism>
<dbReference type="GO" id="GO:0005737">
    <property type="term" value="C:cytoplasm"/>
    <property type="evidence" value="ECO:0007669"/>
    <property type="project" value="TreeGrafter"/>
</dbReference>
<protein>
    <recommendedName>
        <fullName evidence="1">Glutaredoxin domain-containing protein</fullName>
    </recommendedName>
</protein>
<dbReference type="Gene3D" id="3.40.30.10">
    <property type="entry name" value="Glutaredoxin"/>
    <property type="match status" value="1"/>
</dbReference>
<dbReference type="InterPro" id="IPR002109">
    <property type="entry name" value="Glutaredoxin"/>
</dbReference>
<dbReference type="VEuPathDB" id="FungiDB:MUCCIDRAFT_145798"/>
<feature type="domain" description="Glutaredoxin" evidence="1">
    <location>
        <begin position="3"/>
        <end position="54"/>
    </location>
</feature>
<feature type="non-terminal residue" evidence="2">
    <location>
        <position position="1"/>
    </location>
</feature>
<keyword evidence="3" id="KW-1185">Reference proteome</keyword>
<evidence type="ECO:0000313" key="2">
    <source>
        <dbReference type="EMBL" id="OAD01522.1"/>
    </source>
</evidence>
<dbReference type="InterPro" id="IPR014025">
    <property type="entry name" value="Glutaredoxin_subgr"/>
</dbReference>
<proteinExistence type="predicted"/>